<name>A0A895XQN2_9ACTN</name>
<dbReference type="Pfam" id="PF03819">
    <property type="entry name" value="MazG"/>
    <property type="match status" value="1"/>
</dbReference>
<dbReference type="GO" id="GO:0046047">
    <property type="term" value="P:TTP catabolic process"/>
    <property type="evidence" value="ECO:0007669"/>
    <property type="project" value="TreeGrafter"/>
</dbReference>
<evidence type="ECO:0000256" key="1">
    <source>
        <dbReference type="SAM" id="MobiDB-lite"/>
    </source>
</evidence>
<dbReference type="GO" id="GO:0046081">
    <property type="term" value="P:dUTP catabolic process"/>
    <property type="evidence" value="ECO:0007669"/>
    <property type="project" value="TreeGrafter"/>
</dbReference>
<protein>
    <submittedName>
        <fullName evidence="3">MazG family protein</fullName>
    </submittedName>
</protein>
<dbReference type="EMBL" id="CP070496">
    <property type="protein sequence ID" value="QSB04580.1"/>
    <property type="molecule type" value="Genomic_DNA"/>
</dbReference>
<evidence type="ECO:0000313" key="4">
    <source>
        <dbReference type="Proteomes" id="UP000662939"/>
    </source>
</evidence>
<dbReference type="InterPro" id="IPR048015">
    <property type="entry name" value="NTP-PPase_MazG-like_N"/>
</dbReference>
<dbReference type="Gene3D" id="1.10.287.1080">
    <property type="entry name" value="MazG-like"/>
    <property type="match status" value="1"/>
</dbReference>
<organism evidence="3 4">
    <name type="scientific">Natronoglycomyces albus</name>
    <dbReference type="NCBI Taxonomy" id="2811108"/>
    <lineage>
        <taxon>Bacteria</taxon>
        <taxon>Bacillati</taxon>
        <taxon>Actinomycetota</taxon>
        <taxon>Actinomycetes</taxon>
        <taxon>Glycomycetales</taxon>
        <taxon>Glycomycetaceae</taxon>
        <taxon>Natronoglycomyces</taxon>
    </lineage>
</organism>
<dbReference type="GO" id="GO:0046052">
    <property type="term" value="P:UTP catabolic process"/>
    <property type="evidence" value="ECO:0007669"/>
    <property type="project" value="TreeGrafter"/>
</dbReference>
<dbReference type="CDD" id="cd11528">
    <property type="entry name" value="NTP-PPase_MazG_Nterm"/>
    <property type="match status" value="1"/>
</dbReference>
<dbReference type="GO" id="GO:0006203">
    <property type="term" value="P:dGTP catabolic process"/>
    <property type="evidence" value="ECO:0007669"/>
    <property type="project" value="TreeGrafter"/>
</dbReference>
<dbReference type="Proteomes" id="UP000662939">
    <property type="component" value="Chromosome"/>
</dbReference>
<keyword evidence="4" id="KW-1185">Reference proteome</keyword>
<dbReference type="InterPro" id="IPR011551">
    <property type="entry name" value="NTP_PyrPHydrolase_MazG"/>
</dbReference>
<dbReference type="RefSeq" id="WP_213170578.1">
    <property type="nucleotide sequence ID" value="NZ_CP070496.1"/>
</dbReference>
<feature type="region of interest" description="Disordered" evidence="1">
    <location>
        <begin position="1"/>
        <end position="30"/>
    </location>
</feature>
<feature type="domain" description="NTP pyrophosphohydrolase MazG-like" evidence="2">
    <location>
        <begin position="173"/>
        <end position="248"/>
    </location>
</feature>
<proteinExistence type="predicted"/>
<evidence type="ECO:0000313" key="3">
    <source>
        <dbReference type="EMBL" id="QSB04580.1"/>
    </source>
</evidence>
<dbReference type="GO" id="GO:0046076">
    <property type="term" value="P:dTTP catabolic process"/>
    <property type="evidence" value="ECO:0007669"/>
    <property type="project" value="TreeGrafter"/>
</dbReference>
<dbReference type="SUPFAM" id="SSF101386">
    <property type="entry name" value="all-alpha NTP pyrophosphatases"/>
    <property type="match status" value="1"/>
</dbReference>
<dbReference type="KEGG" id="nav:JQS30_12470"/>
<gene>
    <name evidence="3" type="ORF">JQS30_12470</name>
</gene>
<dbReference type="AlphaFoldDB" id="A0A895XQN2"/>
<reference evidence="3" key="1">
    <citation type="submission" date="2021-02" db="EMBL/GenBank/DDBJ databases">
        <title>Natronoglycomyces albus gen. nov., sp. nov, a haloalkaliphilic actinobacterium from a soda solonchak soil.</title>
        <authorList>
            <person name="Sorokin D.Y."/>
            <person name="Khijniak T.V."/>
            <person name="Zakharycheva A.P."/>
            <person name="Boueva O.V."/>
            <person name="Ariskina E.V."/>
            <person name="Hahnke R.L."/>
            <person name="Bunk B."/>
            <person name="Sproer C."/>
            <person name="Schumann P."/>
            <person name="Evtushenko L.I."/>
            <person name="Kublanov I.V."/>
        </authorList>
    </citation>
    <scope>NUCLEOTIDE SEQUENCE</scope>
    <source>
        <strain evidence="3">DSM 106290</strain>
    </source>
</reference>
<dbReference type="GO" id="GO:0046061">
    <property type="term" value="P:dATP catabolic process"/>
    <property type="evidence" value="ECO:0007669"/>
    <property type="project" value="TreeGrafter"/>
</dbReference>
<evidence type="ECO:0000259" key="2">
    <source>
        <dbReference type="Pfam" id="PF03819"/>
    </source>
</evidence>
<dbReference type="GO" id="GO:0047429">
    <property type="term" value="F:nucleoside triphosphate diphosphatase activity"/>
    <property type="evidence" value="ECO:0007669"/>
    <property type="project" value="TreeGrafter"/>
</dbReference>
<dbReference type="PANTHER" id="PTHR30522">
    <property type="entry name" value="NUCLEOSIDE TRIPHOSPHATE PYROPHOSPHOHYDROLASE"/>
    <property type="match status" value="1"/>
</dbReference>
<dbReference type="InterPro" id="IPR004518">
    <property type="entry name" value="MazG-like_dom"/>
</dbReference>
<dbReference type="PANTHER" id="PTHR30522:SF0">
    <property type="entry name" value="NUCLEOSIDE TRIPHOSPHATE PYROPHOSPHOHYDROLASE"/>
    <property type="match status" value="1"/>
</dbReference>
<accession>A0A895XQN2</accession>
<sequence length="375" mass="40051">MTPTDADDARRPSTHDSSLSEGGAASRADAAGPGLKTVVHWLVTSPRLPAGLLSAEAWDTVRSSVTVVAPAEHPQIEALCASGVDVALAGSAAEALELLEDGGVWLASTAPVDSDSDKSIDAVLVEEFAASTASGEISLEILYGSWDPPGARLLDLVEIIDQLRVDCPWQSAQGHRSLAPYLLEETYEALDAITDENRDALREELGDVLFQPLLHARIASEHASEPFSIDDVASDLIDKLIRRHPHVFGEADPANLFQLWDEAKAAEKPERRDDPATGVSEQLPALAYAAKVMDRFAMAGRPIEVPVLPESASRLMLDEVGTGIMLLAVIRVALQNGIDPELALRNTMRFVVASGGQVRRLPGNDGDGDSGEQHQ</sequence>